<proteinExistence type="predicted"/>
<dbReference type="EMBL" id="KN831768">
    <property type="protein sequence ID" value="KIM49073.1"/>
    <property type="molecule type" value="Genomic_DNA"/>
</dbReference>
<name>A0A0C2YHA6_HEBCY</name>
<feature type="region of interest" description="Disordered" evidence="1">
    <location>
        <begin position="62"/>
        <end position="87"/>
    </location>
</feature>
<reference evidence="2 3" key="1">
    <citation type="submission" date="2014-04" db="EMBL/GenBank/DDBJ databases">
        <authorList>
            <consortium name="DOE Joint Genome Institute"/>
            <person name="Kuo A."/>
            <person name="Gay G."/>
            <person name="Dore J."/>
            <person name="Kohler A."/>
            <person name="Nagy L.G."/>
            <person name="Floudas D."/>
            <person name="Copeland A."/>
            <person name="Barry K.W."/>
            <person name="Cichocki N."/>
            <person name="Veneault-Fourrey C."/>
            <person name="LaButti K."/>
            <person name="Lindquist E.A."/>
            <person name="Lipzen A."/>
            <person name="Lundell T."/>
            <person name="Morin E."/>
            <person name="Murat C."/>
            <person name="Sun H."/>
            <person name="Tunlid A."/>
            <person name="Henrissat B."/>
            <person name="Grigoriev I.V."/>
            <person name="Hibbett D.S."/>
            <person name="Martin F."/>
            <person name="Nordberg H.P."/>
            <person name="Cantor M.N."/>
            <person name="Hua S.X."/>
        </authorList>
    </citation>
    <scope>NUCLEOTIDE SEQUENCE [LARGE SCALE GENOMIC DNA]</scope>
    <source>
        <strain evidence="3">h7</strain>
    </source>
</reference>
<dbReference type="STRING" id="686832.A0A0C2YHA6"/>
<dbReference type="OrthoDB" id="445357at2759"/>
<evidence type="ECO:0000256" key="1">
    <source>
        <dbReference type="SAM" id="MobiDB-lite"/>
    </source>
</evidence>
<protein>
    <recommendedName>
        <fullName evidence="4">SAP domain-containing protein</fullName>
    </recommendedName>
</protein>
<evidence type="ECO:0008006" key="4">
    <source>
        <dbReference type="Google" id="ProtNLM"/>
    </source>
</evidence>
<gene>
    <name evidence="2" type="ORF">M413DRAFT_438238</name>
</gene>
<sequence length="203" mass="22062">MLRLIPRSGHRNIASCARKNETIAELKNEAKRRGLSSKAYNATLVLRLEDYEKGADFGRRSTGIRRASNSATAPQFDTEVPGNPDLPSIASTSFLNLKLPDLSVPPHPVPPGQVPYVPDFWNSAPPRTDVPKDEQLPKLLVVAGAETHPAGGPSHNLLDNGITSEKPEVAPQQNSHTLLDDISEDLGLPPVNELSARLRKIFS</sequence>
<accession>A0A0C2YHA6</accession>
<evidence type="ECO:0000313" key="2">
    <source>
        <dbReference type="EMBL" id="KIM49073.1"/>
    </source>
</evidence>
<dbReference type="Proteomes" id="UP000053424">
    <property type="component" value="Unassembled WGS sequence"/>
</dbReference>
<dbReference type="HOGENOM" id="CLU_058280_0_0_1"/>
<dbReference type="AlphaFoldDB" id="A0A0C2YHA6"/>
<reference evidence="3" key="2">
    <citation type="submission" date="2015-01" db="EMBL/GenBank/DDBJ databases">
        <title>Evolutionary Origins and Diversification of the Mycorrhizal Mutualists.</title>
        <authorList>
            <consortium name="DOE Joint Genome Institute"/>
            <consortium name="Mycorrhizal Genomics Consortium"/>
            <person name="Kohler A."/>
            <person name="Kuo A."/>
            <person name="Nagy L.G."/>
            <person name="Floudas D."/>
            <person name="Copeland A."/>
            <person name="Barry K.W."/>
            <person name="Cichocki N."/>
            <person name="Veneault-Fourrey C."/>
            <person name="LaButti K."/>
            <person name="Lindquist E.A."/>
            <person name="Lipzen A."/>
            <person name="Lundell T."/>
            <person name="Morin E."/>
            <person name="Murat C."/>
            <person name="Riley R."/>
            <person name="Ohm R."/>
            <person name="Sun H."/>
            <person name="Tunlid A."/>
            <person name="Henrissat B."/>
            <person name="Grigoriev I.V."/>
            <person name="Hibbett D.S."/>
            <person name="Martin F."/>
        </authorList>
    </citation>
    <scope>NUCLEOTIDE SEQUENCE [LARGE SCALE GENOMIC DNA]</scope>
    <source>
        <strain evidence="3">h7</strain>
    </source>
</reference>
<keyword evidence="3" id="KW-1185">Reference proteome</keyword>
<organism evidence="2 3">
    <name type="scientific">Hebeloma cylindrosporum</name>
    <dbReference type="NCBI Taxonomy" id="76867"/>
    <lineage>
        <taxon>Eukaryota</taxon>
        <taxon>Fungi</taxon>
        <taxon>Dikarya</taxon>
        <taxon>Basidiomycota</taxon>
        <taxon>Agaricomycotina</taxon>
        <taxon>Agaricomycetes</taxon>
        <taxon>Agaricomycetidae</taxon>
        <taxon>Agaricales</taxon>
        <taxon>Agaricineae</taxon>
        <taxon>Hymenogastraceae</taxon>
        <taxon>Hebeloma</taxon>
    </lineage>
</organism>
<evidence type="ECO:0000313" key="3">
    <source>
        <dbReference type="Proteomes" id="UP000053424"/>
    </source>
</evidence>